<keyword evidence="1" id="KW-0812">Transmembrane</keyword>
<accession>A0AA39KDU9</accession>
<comment type="caution">
    <text evidence="2">The sequence shown here is derived from an EMBL/GenBank/DDBJ whole genome shotgun (WGS) entry which is preliminary data.</text>
</comment>
<dbReference type="GeneID" id="85365534"/>
<protein>
    <submittedName>
        <fullName evidence="2">Uncharacterized protein</fullName>
    </submittedName>
</protein>
<feature type="transmembrane region" description="Helical" evidence="1">
    <location>
        <begin position="62"/>
        <end position="80"/>
    </location>
</feature>
<evidence type="ECO:0000313" key="3">
    <source>
        <dbReference type="Proteomes" id="UP001175211"/>
    </source>
</evidence>
<keyword evidence="1" id="KW-1133">Transmembrane helix</keyword>
<keyword evidence="3" id="KW-1185">Reference proteome</keyword>
<name>A0AA39KDU9_ARMTA</name>
<evidence type="ECO:0000256" key="1">
    <source>
        <dbReference type="SAM" id="Phobius"/>
    </source>
</evidence>
<dbReference type="Proteomes" id="UP001175211">
    <property type="component" value="Unassembled WGS sequence"/>
</dbReference>
<feature type="transmembrane region" description="Helical" evidence="1">
    <location>
        <begin position="12"/>
        <end position="32"/>
    </location>
</feature>
<evidence type="ECO:0000313" key="2">
    <source>
        <dbReference type="EMBL" id="KAK0457959.1"/>
    </source>
</evidence>
<proteinExistence type="predicted"/>
<keyword evidence="1" id="KW-0472">Membrane</keyword>
<reference evidence="2" key="1">
    <citation type="submission" date="2023-06" db="EMBL/GenBank/DDBJ databases">
        <authorList>
            <consortium name="Lawrence Berkeley National Laboratory"/>
            <person name="Ahrendt S."/>
            <person name="Sahu N."/>
            <person name="Indic B."/>
            <person name="Wong-Bajracharya J."/>
            <person name="Merenyi Z."/>
            <person name="Ke H.-M."/>
            <person name="Monk M."/>
            <person name="Kocsube S."/>
            <person name="Drula E."/>
            <person name="Lipzen A."/>
            <person name="Balint B."/>
            <person name="Henrissat B."/>
            <person name="Andreopoulos B."/>
            <person name="Martin F.M."/>
            <person name="Harder C.B."/>
            <person name="Rigling D."/>
            <person name="Ford K.L."/>
            <person name="Foster G.D."/>
            <person name="Pangilinan J."/>
            <person name="Papanicolaou A."/>
            <person name="Barry K."/>
            <person name="LaButti K."/>
            <person name="Viragh M."/>
            <person name="Koriabine M."/>
            <person name="Yan M."/>
            <person name="Riley R."/>
            <person name="Champramary S."/>
            <person name="Plett K.L."/>
            <person name="Tsai I.J."/>
            <person name="Slot J."/>
            <person name="Sipos G."/>
            <person name="Plett J."/>
            <person name="Nagy L.G."/>
            <person name="Grigoriev I.V."/>
        </authorList>
    </citation>
    <scope>NUCLEOTIDE SEQUENCE</scope>
    <source>
        <strain evidence="2">CCBAS 213</strain>
    </source>
</reference>
<dbReference type="RefSeq" id="XP_060330251.1">
    <property type="nucleotide sequence ID" value="XM_060481986.1"/>
</dbReference>
<gene>
    <name evidence="2" type="ORF">EV420DRAFT_403213</name>
</gene>
<organism evidence="2 3">
    <name type="scientific">Armillaria tabescens</name>
    <name type="common">Ringless honey mushroom</name>
    <name type="synonym">Agaricus tabescens</name>
    <dbReference type="NCBI Taxonomy" id="1929756"/>
    <lineage>
        <taxon>Eukaryota</taxon>
        <taxon>Fungi</taxon>
        <taxon>Dikarya</taxon>
        <taxon>Basidiomycota</taxon>
        <taxon>Agaricomycotina</taxon>
        <taxon>Agaricomycetes</taxon>
        <taxon>Agaricomycetidae</taxon>
        <taxon>Agaricales</taxon>
        <taxon>Marasmiineae</taxon>
        <taxon>Physalacriaceae</taxon>
        <taxon>Desarmillaria</taxon>
    </lineage>
</organism>
<sequence>MVSYPLYTRVRSLICAFFSLTDYVAFLTNAILPLLVRVSDRSPDACYVVRGSLASVRNPGHFQMWIIYLSLFQLETFYVAEIPYFLCRPRGISSCLSRNKDTGQEKKAI</sequence>
<dbReference type="AlphaFoldDB" id="A0AA39KDU9"/>
<dbReference type="EMBL" id="JAUEPS010000019">
    <property type="protein sequence ID" value="KAK0457959.1"/>
    <property type="molecule type" value="Genomic_DNA"/>
</dbReference>